<comment type="similarity">
    <text evidence="3">Belongs to the peptidase C56 family. HSP31-like subfamily.</text>
</comment>
<proteinExistence type="inferred from homology"/>
<accession>A0A0Q0PX96</accession>
<dbReference type="GO" id="GO:0005737">
    <property type="term" value="C:cytoplasm"/>
    <property type="evidence" value="ECO:0007669"/>
    <property type="project" value="TreeGrafter"/>
</dbReference>
<dbReference type="SUPFAM" id="SSF52317">
    <property type="entry name" value="Class I glutamine amidotransferase-like"/>
    <property type="match status" value="1"/>
</dbReference>
<evidence type="ECO:0000259" key="4">
    <source>
        <dbReference type="Pfam" id="PF01965"/>
    </source>
</evidence>
<dbReference type="EMBL" id="LCUF01000002">
    <property type="protein sequence ID" value="KQA24520.1"/>
    <property type="molecule type" value="Genomic_DNA"/>
</dbReference>
<dbReference type="RefSeq" id="WP_055027361.1">
    <property type="nucleotide sequence ID" value="NZ_CP035689.1"/>
</dbReference>
<dbReference type="Gene3D" id="3.40.50.880">
    <property type="match status" value="1"/>
</dbReference>
<dbReference type="Proteomes" id="UP000053724">
    <property type="component" value="Unassembled WGS sequence"/>
</dbReference>
<evidence type="ECO:0000256" key="1">
    <source>
        <dbReference type="ARBA" id="ARBA00023016"/>
    </source>
</evidence>
<gene>
    <name evidence="5" type="ORF">AAY55_03120</name>
</gene>
<dbReference type="AlphaFoldDB" id="A0A0Q0PX96"/>
<keyword evidence="2" id="KW-0456">Lyase</keyword>
<dbReference type="InterPro" id="IPR050325">
    <property type="entry name" value="Prot/Nucl_acid_deglycase"/>
</dbReference>
<dbReference type="GO" id="GO:0019243">
    <property type="term" value="P:methylglyoxal catabolic process to D-lactate via S-lactoyl-glutathione"/>
    <property type="evidence" value="ECO:0007669"/>
    <property type="project" value="TreeGrafter"/>
</dbReference>
<dbReference type="Pfam" id="PF01965">
    <property type="entry name" value="DJ-1_PfpI"/>
    <property type="match status" value="1"/>
</dbReference>
<dbReference type="PANTHER" id="PTHR48094">
    <property type="entry name" value="PROTEIN/NUCLEIC ACID DEGLYCASE DJ-1-RELATED"/>
    <property type="match status" value="1"/>
</dbReference>
<comment type="caution">
    <text evidence="5">The sequence shown here is derived from an EMBL/GenBank/DDBJ whole genome shotgun (WGS) entry which is preliminary data.</text>
</comment>
<dbReference type="PANTHER" id="PTHR48094:SF11">
    <property type="entry name" value="GLUTATHIONE-INDEPENDENT GLYOXALASE HSP31-RELATED"/>
    <property type="match status" value="1"/>
</dbReference>
<dbReference type="CDD" id="cd03141">
    <property type="entry name" value="GATase1_Hsp31_like"/>
    <property type="match status" value="1"/>
</dbReference>
<reference evidence="5 6" key="1">
    <citation type="journal article" date="2015" name="Genome Biol. Evol.">
        <title>The Dynamics of Genetic Interactions between Vibrio metoecus and Vibrio cholerae, Two Close Relatives Co-Occurring in the Environment.</title>
        <authorList>
            <person name="Orata F.D."/>
            <person name="Kirchberger P.C."/>
            <person name="Meheust R."/>
            <person name="Barlow E.J."/>
            <person name="Tarr C.L."/>
            <person name="Boucher Y."/>
        </authorList>
    </citation>
    <scope>NUCLEOTIDE SEQUENCE [LARGE SCALE GENOMIC DNA]</scope>
    <source>
        <strain evidence="5 6">08-2459</strain>
    </source>
</reference>
<evidence type="ECO:0000313" key="6">
    <source>
        <dbReference type="Proteomes" id="UP000053724"/>
    </source>
</evidence>
<dbReference type="GO" id="GO:0019172">
    <property type="term" value="F:glyoxalase III activity"/>
    <property type="evidence" value="ECO:0007669"/>
    <property type="project" value="TreeGrafter"/>
</dbReference>
<dbReference type="PATRIC" id="fig|1481663.8.peg.2298"/>
<evidence type="ECO:0000256" key="3">
    <source>
        <dbReference type="ARBA" id="ARBA00038493"/>
    </source>
</evidence>
<name>A0A0Q0PX96_VIBMT</name>
<dbReference type="InterPro" id="IPR029062">
    <property type="entry name" value="Class_I_gatase-like"/>
</dbReference>
<evidence type="ECO:0000313" key="5">
    <source>
        <dbReference type="EMBL" id="KQA24520.1"/>
    </source>
</evidence>
<protein>
    <submittedName>
        <fullName evidence="5">Dimethyl sulfoxide reductase</fullName>
    </submittedName>
</protein>
<organism evidence="5 6">
    <name type="scientific">Vibrio metoecus</name>
    <dbReference type="NCBI Taxonomy" id="1481663"/>
    <lineage>
        <taxon>Bacteria</taxon>
        <taxon>Pseudomonadati</taxon>
        <taxon>Pseudomonadota</taxon>
        <taxon>Gammaproteobacteria</taxon>
        <taxon>Vibrionales</taxon>
        <taxon>Vibrionaceae</taxon>
        <taxon>Vibrio</taxon>
    </lineage>
</organism>
<keyword evidence="1" id="KW-0346">Stress response</keyword>
<evidence type="ECO:0000256" key="2">
    <source>
        <dbReference type="ARBA" id="ARBA00023239"/>
    </source>
</evidence>
<sequence length="230" mass="25816">MTKRILHVVTNVPNYAGSTTPTGLWLAELSHAYDEFEKHGYIQSIVSLLGGKCPLDPRSLKWPNFDQSARTWLSDERKMDRLENTLRPEQINAEEFDAIYFTGGHAVMWDFPDNNEIQAITRTVFEQGGIIGSVCHGYCGLLNTHLSDGTLLVEGRNVTGFSWTEEVLAGVAKKMPYNAEQEMKERGAVYRKAILPFIPYVIEDGRLVTGQNPQSAKATAKRISRLLDNL</sequence>
<feature type="domain" description="DJ-1/PfpI" evidence="4">
    <location>
        <begin position="89"/>
        <end position="223"/>
    </location>
</feature>
<dbReference type="InterPro" id="IPR002818">
    <property type="entry name" value="DJ-1/PfpI"/>
</dbReference>